<dbReference type="EMBL" id="QSVB01000004">
    <property type="protein sequence ID" value="RGN92073.1"/>
    <property type="molecule type" value="Genomic_DNA"/>
</dbReference>
<dbReference type="AlphaFoldDB" id="A0A3E5ETH5"/>
<dbReference type="Proteomes" id="UP000260841">
    <property type="component" value="Unassembled WGS sequence"/>
</dbReference>
<reference evidence="1 2" key="1">
    <citation type="submission" date="2018-08" db="EMBL/GenBank/DDBJ databases">
        <title>A genome reference for cultivated species of the human gut microbiota.</title>
        <authorList>
            <person name="Zou Y."/>
            <person name="Xue W."/>
            <person name="Luo G."/>
        </authorList>
    </citation>
    <scope>NUCLEOTIDE SEQUENCE [LARGE SCALE GENOMIC DNA]</scope>
    <source>
        <strain evidence="1 2">OM03-2</strain>
    </source>
</reference>
<proteinExistence type="predicted"/>
<name>A0A3E5ETH5_9FIRM</name>
<comment type="caution">
    <text evidence="1">The sequence shown here is derived from an EMBL/GenBank/DDBJ whole genome shotgun (WGS) entry which is preliminary data.</text>
</comment>
<gene>
    <name evidence="1" type="ORF">DXB36_05490</name>
</gene>
<sequence length="60" mass="6784">MVQNIIYFFQGFSETIDPPVQTPISISVFKKLLSEVFFVMTISAHGEQTPKAFSLIIYAL</sequence>
<accession>A0A3E5ETH5</accession>
<evidence type="ECO:0000313" key="1">
    <source>
        <dbReference type="EMBL" id="RGN92073.1"/>
    </source>
</evidence>
<evidence type="ECO:0000313" key="2">
    <source>
        <dbReference type="Proteomes" id="UP000260841"/>
    </source>
</evidence>
<protein>
    <submittedName>
        <fullName evidence="1">Uncharacterized protein</fullName>
    </submittedName>
</protein>
<organism evidence="1 2">
    <name type="scientific">Dorea formicigenerans</name>
    <dbReference type="NCBI Taxonomy" id="39486"/>
    <lineage>
        <taxon>Bacteria</taxon>
        <taxon>Bacillati</taxon>
        <taxon>Bacillota</taxon>
        <taxon>Clostridia</taxon>
        <taxon>Lachnospirales</taxon>
        <taxon>Lachnospiraceae</taxon>
        <taxon>Dorea</taxon>
    </lineage>
</organism>